<feature type="region of interest" description="Disordered" evidence="1">
    <location>
        <begin position="462"/>
        <end position="489"/>
    </location>
</feature>
<comment type="caution">
    <text evidence="2">The sequence shown here is derived from an EMBL/GenBank/DDBJ whole genome shotgun (WGS) entry which is preliminary data.</text>
</comment>
<name>A0ABP0D3V3_9PEZI</name>
<dbReference type="PANTHER" id="PTHR47785:SF4">
    <property type="entry name" value="ZN(II)2CYS6 TRANSCRIPTION FACTOR (EUROFUNG)"/>
    <property type="match status" value="1"/>
</dbReference>
<gene>
    <name evidence="2" type="ORF">SEUCBS140593_010783</name>
</gene>
<dbReference type="InterPro" id="IPR053181">
    <property type="entry name" value="EcdB-like_regulator"/>
</dbReference>
<evidence type="ECO:0008006" key="4">
    <source>
        <dbReference type="Google" id="ProtNLM"/>
    </source>
</evidence>
<evidence type="ECO:0000256" key="1">
    <source>
        <dbReference type="SAM" id="MobiDB-lite"/>
    </source>
</evidence>
<evidence type="ECO:0000313" key="3">
    <source>
        <dbReference type="Proteomes" id="UP001642482"/>
    </source>
</evidence>
<dbReference type="Proteomes" id="UP001642482">
    <property type="component" value="Unassembled WGS sequence"/>
</dbReference>
<sequence>MQHKAINLENNSSSGGSYDEGSELVRYPGAIWGQLGGWGDHNIKLDLEPKTVWMYVKSYEQNIQNMHPLICPEPLHAMANLFLATLPCASPSQAAFAGTFDLPKTSTGSTPIAPTMPLRPGMPFRNVESALVLSILALGKICLHKHARLPNVLPENLEQPESPPPGGWQRSRPSPAHGDFGISSSNSFVNNDEYSPAPSFQDSPLVSPMRRNLDEIPGLDYFTAACEIMASHPAGRELNYVWVHILASLYYGQLGRPIDSLESVARAGRLLLAMMLPSMSRYESIHDTLMEYSSKYEFGERVQVPESENVQHPDNPYLVAYWSCVQLESDILAELRFPPSGILPYEKHIPYPRLDLLVMHGIEQRVLESYMAQLYLRKQLNDIHKTLCHSDIDGAPNSKQIEIYSTILSPHSWAPVQYAFEDTDPPPDEILHARLRAKYWGAQVIVHMFYVRRILDHNFNQRAKREERRRKREENGHNGDESNDDKEYITMGKVDEDVARVLHPSIRNPHQVSRPAPRYPVDPNTPREQQFGPDKLLIDVDTGSFSPISITLARRGIQALIESTRAFHSLPDRRFIITDVFGTAHTQWGNLLILDSIQRDPVLGRYISGELVNDLFCKTIDFFEIVSQPSSALGYDLRILKGLYAMRMRESVCNGQAQDPGPP</sequence>
<keyword evidence="3" id="KW-1185">Reference proteome</keyword>
<accession>A0ABP0D3V3</accession>
<organism evidence="2 3">
    <name type="scientific">Sporothrix eucalyptigena</name>
    <dbReference type="NCBI Taxonomy" id="1812306"/>
    <lineage>
        <taxon>Eukaryota</taxon>
        <taxon>Fungi</taxon>
        <taxon>Dikarya</taxon>
        <taxon>Ascomycota</taxon>
        <taxon>Pezizomycotina</taxon>
        <taxon>Sordariomycetes</taxon>
        <taxon>Sordariomycetidae</taxon>
        <taxon>Ophiostomatales</taxon>
        <taxon>Ophiostomataceae</taxon>
        <taxon>Sporothrix</taxon>
    </lineage>
</organism>
<feature type="compositionally biased region" description="Basic and acidic residues" evidence="1">
    <location>
        <begin position="472"/>
        <end position="489"/>
    </location>
</feature>
<feature type="region of interest" description="Disordered" evidence="1">
    <location>
        <begin position="505"/>
        <end position="530"/>
    </location>
</feature>
<protein>
    <recommendedName>
        <fullName evidence="4">C6 zinc finger domain containing protein</fullName>
    </recommendedName>
</protein>
<reference evidence="2 3" key="1">
    <citation type="submission" date="2024-01" db="EMBL/GenBank/DDBJ databases">
        <authorList>
            <person name="Allen C."/>
            <person name="Tagirdzhanova G."/>
        </authorList>
    </citation>
    <scope>NUCLEOTIDE SEQUENCE [LARGE SCALE GENOMIC DNA]</scope>
</reference>
<dbReference type="EMBL" id="CAWUHD010000269">
    <property type="protein sequence ID" value="CAK7238532.1"/>
    <property type="molecule type" value="Genomic_DNA"/>
</dbReference>
<proteinExistence type="predicted"/>
<dbReference type="PANTHER" id="PTHR47785">
    <property type="entry name" value="ZN(II)2CYS6 TRANSCRIPTION FACTOR (EUROFUNG)-RELATED-RELATED"/>
    <property type="match status" value="1"/>
</dbReference>
<evidence type="ECO:0000313" key="2">
    <source>
        <dbReference type="EMBL" id="CAK7238532.1"/>
    </source>
</evidence>
<feature type="region of interest" description="Disordered" evidence="1">
    <location>
        <begin position="154"/>
        <end position="182"/>
    </location>
</feature>